<dbReference type="InterPro" id="IPR011006">
    <property type="entry name" value="CheY-like_superfamily"/>
</dbReference>
<evidence type="ECO:0000256" key="1">
    <source>
        <dbReference type="PROSITE-ProRule" id="PRU00169"/>
    </source>
</evidence>
<evidence type="ECO:0000313" key="3">
    <source>
        <dbReference type="EMBL" id="RRJ19477.1"/>
    </source>
</evidence>
<feature type="domain" description="Response regulatory" evidence="2">
    <location>
        <begin position="15"/>
        <end position="134"/>
    </location>
</feature>
<dbReference type="GO" id="GO:0000160">
    <property type="term" value="P:phosphorelay signal transduction system"/>
    <property type="evidence" value="ECO:0007669"/>
    <property type="project" value="InterPro"/>
</dbReference>
<evidence type="ECO:0000313" key="4">
    <source>
        <dbReference type="Proteomes" id="UP000276260"/>
    </source>
</evidence>
<gene>
    <name evidence="3" type="ORF">EIK76_13555</name>
</gene>
<dbReference type="AlphaFoldDB" id="A0A3P3QE36"/>
<evidence type="ECO:0000259" key="2">
    <source>
        <dbReference type="PROSITE" id="PS50110"/>
    </source>
</evidence>
<feature type="modified residue" description="4-aspartylphosphate" evidence="1">
    <location>
        <position position="65"/>
    </location>
</feature>
<dbReference type="PROSITE" id="PS50110">
    <property type="entry name" value="RESPONSE_REGULATORY"/>
    <property type="match status" value="1"/>
</dbReference>
<organism evidence="3 4">
    <name type="scientific">Rheinheimera mesophila</name>
    <dbReference type="NCBI Taxonomy" id="1547515"/>
    <lineage>
        <taxon>Bacteria</taxon>
        <taxon>Pseudomonadati</taxon>
        <taxon>Pseudomonadota</taxon>
        <taxon>Gammaproteobacteria</taxon>
        <taxon>Chromatiales</taxon>
        <taxon>Chromatiaceae</taxon>
        <taxon>Rheinheimera</taxon>
    </lineage>
</organism>
<keyword evidence="4" id="KW-1185">Reference proteome</keyword>
<dbReference type="OrthoDB" id="5752345at2"/>
<proteinExistence type="predicted"/>
<comment type="caution">
    <text evidence="3">The sequence shown here is derived from an EMBL/GenBank/DDBJ whole genome shotgun (WGS) entry which is preliminary data.</text>
</comment>
<dbReference type="EMBL" id="RRCF01000004">
    <property type="protein sequence ID" value="RRJ19477.1"/>
    <property type="molecule type" value="Genomic_DNA"/>
</dbReference>
<dbReference type="Gene3D" id="3.40.50.2300">
    <property type="match status" value="1"/>
</dbReference>
<keyword evidence="1" id="KW-0597">Phosphoprotein</keyword>
<accession>A0A3P3QE36</accession>
<reference evidence="3 4" key="1">
    <citation type="submission" date="2018-11" db="EMBL/GenBank/DDBJ databases">
        <title>Draft genome analysis of Rheinheimera mesophila isolated from an industrial waste site.</title>
        <authorList>
            <person name="Yu Q."/>
            <person name="Qi Y."/>
            <person name="Zhang H."/>
            <person name="Lu Y."/>
            <person name="Pu J."/>
        </authorList>
    </citation>
    <scope>NUCLEOTIDE SEQUENCE [LARGE SCALE GENOMIC DNA]</scope>
    <source>
        <strain evidence="3 4">IITR13</strain>
    </source>
</reference>
<sequence length="517" mass="58254">MSLTRFDFSKLFDLNVLVIESDPASGHQLKQILTSLGIKKLELSRTPQTLFSGEGAAAYDLIFLDYDAEPSLAGADLIELLLHKHIVSPLCRLVVLSSASERQKYAVDYPFHQVDFLDRPCNKFHIDEQLKLHVRLQPFMTQILPLVHKRRYVDAFKLIGELQQKAGADTPVVLLQLKAQLLLELGVCDAASALIKAACAKQQHWALWLQFLLDYEQGELESCRHFLASHSEELLAYQERKEVWQIYLALQNEDYTAAYDVATKFPAAGMSTQITQLVQLVMMLSGKAEQAIELIERKRRLASSGYQFCALTVSLCKLLVLFMAQPAAEPQAAQLQPLLQQCFRQLIADKEASQFAADIIWLQGSLLAQTDGKEAAITFLEKQKQHLSAMQMSVSSQCHGASLMASLGKINAAFDLIYLANKALNLMPHSIHKVYAACVHQQTLYGIYPPADRGQIYADMGLRHEKEAELRPAAQMYYQAYLAEPGYVAHQEHLARLLNQLKLSKFKTFVLDEFNQR</sequence>
<protein>
    <recommendedName>
        <fullName evidence="2">Response regulatory domain-containing protein</fullName>
    </recommendedName>
</protein>
<dbReference type="InterPro" id="IPR001789">
    <property type="entry name" value="Sig_transdc_resp-reg_receiver"/>
</dbReference>
<name>A0A3P3QE36_9GAMM</name>
<dbReference type="SUPFAM" id="SSF52172">
    <property type="entry name" value="CheY-like"/>
    <property type="match status" value="1"/>
</dbReference>
<dbReference type="RefSeq" id="WP_125060971.1">
    <property type="nucleotide sequence ID" value="NZ_LAVS01000002.1"/>
</dbReference>
<dbReference type="Proteomes" id="UP000276260">
    <property type="component" value="Unassembled WGS sequence"/>
</dbReference>